<dbReference type="KEGG" id="alka:J0B03_12150"/>
<name>A0A975AHY5_9FIRM</name>
<feature type="domain" description="HTH tetR-type" evidence="4">
    <location>
        <begin position="4"/>
        <end position="64"/>
    </location>
</feature>
<dbReference type="Proteomes" id="UP000663499">
    <property type="component" value="Chromosome"/>
</dbReference>
<evidence type="ECO:0000256" key="3">
    <source>
        <dbReference type="SAM" id="Phobius"/>
    </source>
</evidence>
<reference evidence="5" key="1">
    <citation type="submission" date="2021-03" db="EMBL/GenBank/DDBJ databases">
        <title>Alkalibacter marinus sp. nov., isolated from tidal flat sediment.</title>
        <authorList>
            <person name="Namirimu T."/>
            <person name="Yang J.-A."/>
            <person name="Yang S.-H."/>
            <person name="Kim Y.-J."/>
            <person name="Kwon K.K."/>
        </authorList>
    </citation>
    <scope>NUCLEOTIDE SEQUENCE</scope>
    <source>
        <strain evidence="5">ES005</strain>
    </source>
</reference>
<dbReference type="PROSITE" id="PS50977">
    <property type="entry name" value="HTH_TETR_2"/>
    <property type="match status" value="1"/>
</dbReference>
<keyword evidence="3" id="KW-0472">Membrane</keyword>
<keyword evidence="6" id="KW-1185">Reference proteome</keyword>
<dbReference type="Gene3D" id="1.10.357.10">
    <property type="entry name" value="Tetracycline Repressor, domain 2"/>
    <property type="match status" value="1"/>
</dbReference>
<dbReference type="PRINTS" id="PR00455">
    <property type="entry name" value="HTHTETR"/>
</dbReference>
<dbReference type="PANTHER" id="PTHR30055">
    <property type="entry name" value="HTH-TYPE TRANSCRIPTIONAL REGULATOR RUTR"/>
    <property type="match status" value="1"/>
</dbReference>
<dbReference type="EMBL" id="CP071444">
    <property type="protein sequence ID" value="QSX08513.1"/>
    <property type="molecule type" value="Genomic_DNA"/>
</dbReference>
<evidence type="ECO:0000259" key="4">
    <source>
        <dbReference type="PROSITE" id="PS50977"/>
    </source>
</evidence>
<evidence type="ECO:0000313" key="6">
    <source>
        <dbReference type="Proteomes" id="UP000663499"/>
    </source>
</evidence>
<feature type="DNA-binding region" description="H-T-H motif" evidence="2">
    <location>
        <begin position="27"/>
        <end position="46"/>
    </location>
</feature>
<keyword evidence="3" id="KW-0812">Transmembrane</keyword>
<evidence type="ECO:0000313" key="5">
    <source>
        <dbReference type="EMBL" id="QSX08513.1"/>
    </source>
</evidence>
<protein>
    <submittedName>
        <fullName evidence="5">TetR/AcrR family transcriptional regulator</fullName>
    </submittedName>
</protein>
<keyword evidence="1 2" id="KW-0238">DNA-binding</keyword>
<feature type="transmembrane region" description="Helical" evidence="3">
    <location>
        <begin position="141"/>
        <end position="159"/>
    </location>
</feature>
<organism evidence="5 6">
    <name type="scientific">Alkalibacter rhizosphaerae</name>
    <dbReference type="NCBI Taxonomy" id="2815577"/>
    <lineage>
        <taxon>Bacteria</taxon>
        <taxon>Bacillati</taxon>
        <taxon>Bacillota</taxon>
        <taxon>Clostridia</taxon>
        <taxon>Eubacteriales</taxon>
        <taxon>Eubacteriaceae</taxon>
        <taxon>Alkalibacter</taxon>
    </lineage>
</organism>
<proteinExistence type="predicted"/>
<dbReference type="GO" id="GO:0006355">
    <property type="term" value="P:regulation of DNA-templated transcription"/>
    <property type="evidence" value="ECO:0007669"/>
    <property type="project" value="UniProtKB-ARBA"/>
</dbReference>
<evidence type="ECO:0000256" key="1">
    <source>
        <dbReference type="ARBA" id="ARBA00023125"/>
    </source>
</evidence>
<evidence type="ECO:0000256" key="2">
    <source>
        <dbReference type="PROSITE-ProRule" id="PRU00335"/>
    </source>
</evidence>
<dbReference type="RefSeq" id="WP_207299854.1">
    <property type="nucleotide sequence ID" value="NZ_CP071444.1"/>
</dbReference>
<accession>A0A975AHY5</accession>
<dbReference type="InterPro" id="IPR050109">
    <property type="entry name" value="HTH-type_TetR-like_transc_reg"/>
</dbReference>
<keyword evidence="3" id="KW-1133">Transmembrane helix</keyword>
<dbReference type="InterPro" id="IPR009057">
    <property type="entry name" value="Homeodomain-like_sf"/>
</dbReference>
<gene>
    <name evidence="5" type="ORF">J0B03_12150</name>
</gene>
<sequence>MKKSERQEQILKSALQLFTQLGYKGTTTAAIAKQAKISEVTLFRHFSSKQEIFMKCIEPVFMDTMEVAMDADKTSDPKATMKRLLTERIKTISQNHSLVKLVLSEAAFISDFKEESLMQIMTQKFMVIFKKIGIPADQREFVLRLVMGSILSFLYLPVIDQKIAEAYMKDLTEMIFDYISKEERHA</sequence>
<dbReference type="GO" id="GO:0003677">
    <property type="term" value="F:DNA binding"/>
    <property type="evidence" value="ECO:0007669"/>
    <property type="project" value="UniProtKB-UniRule"/>
</dbReference>
<dbReference type="Pfam" id="PF00440">
    <property type="entry name" value="TetR_N"/>
    <property type="match status" value="1"/>
</dbReference>
<dbReference type="InterPro" id="IPR001647">
    <property type="entry name" value="HTH_TetR"/>
</dbReference>
<dbReference type="SUPFAM" id="SSF46689">
    <property type="entry name" value="Homeodomain-like"/>
    <property type="match status" value="1"/>
</dbReference>
<dbReference type="AlphaFoldDB" id="A0A975AHY5"/>